<dbReference type="SMART" id="SM00303">
    <property type="entry name" value="GPS"/>
    <property type="match status" value="1"/>
</dbReference>
<evidence type="ECO:0000256" key="6">
    <source>
        <dbReference type="SAM" id="Phobius"/>
    </source>
</evidence>
<keyword evidence="9" id="KW-1185">Reference proteome</keyword>
<feature type="non-terminal residue" evidence="8">
    <location>
        <position position="163"/>
    </location>
</feature>
<evidence type="ECO:0000256" key="1">
    <source>
        <dbReference type="ARBA" id="ARBA00004370"/>
    </source>
</evidence>
<accession>A0A4Y2AI28</accession>
<sequence>MLRRDLQTAPVHLFRCERVNFQTHLMDRVESAALQSSAIRSIDFAYQALRTNQHMQESPFLFSLKIVFSTWEHDKKIENPVCVNFDPLVDNEDGGWGTEGCEYGGLKDGFYICRCRHLSIFAVILSEKYDSSAFNFRLGTSVYVGCAVSIIGLSLTVLLYLLS</sequence>
<keyword evidence="2 6" id="KW-0812">Transmembrane</keyword>
<comment type="subcellular location">
    <subcellularLocation>
        <location evidence="1">Membrane</location>
    </subcellularLocation>
</comment>
<dbReference type="PANTHER" id="PTHR47767">
    <property type="entry name" value="ADHESION G PROTEIN-COUPLED RECEPTOR G7"/>
    <property type="match status" value="1"/>
</dbReference>
<feature type="domain" description="GAIN-B" evidence="7">
    <location>
        <begin position="1"/>
        <end position="132"/>
    </location>
</feature>
<dbReference type="InterPro" id="IPR000203">
    <property type="entry name" value="GPS"/>
</dbReference>
<evidence type="ECO:0000313" key="9">
    <source>
        <dbReference type="Proteomes" id="UP000499080"/>
    </source>
</evidence>
<dbReference type="Proteomes" id="UP000499080">
    <property type="component" value="Unassembled WGS sequence"/>
</dbReference>
<keyword evidence="5" id="KW-1015">Disulfide bond</keyword>
<organism evidence="8 9">
    <name type="scientific">Araneus ventricosus</name>
    <name type="common">Orbweaver spider</name>
    <name type="synonym">Epeira ventricosa</name>
    <dbReference type="NCBI Taxonomy" id="182803"/>
    <lineage>
        <taxon>Eukaryota</taxon>
        <taxon>Metazoa</taxon>
        <taxon>Ecdysozoa</taxon>
        <taxon>Arthropoda</taxon>
        <taxon>Chelicerata</taxon>
        <taxon>Arachnida</taxon>
        <taxon>Araneae</taxon>
        <taxon>Araneomorphae</taxon>
        <taxon>Entelegynae</taxon>
        <taxon>Araneoidea</taxon>
        <taxon>Araneidae</taxon>
        <taxon>Araneus</taxon>
    </lineage>
</organism>
<evidence type="ECO:0000259" key="7">
    <source>
        <dbReference type="PROSITE" id="PS50221"/>
    </source>
</evidence>
<keyword evidence="4 6" id="KW-0472">Membrane</keyword>
<evidence type="ECO:0000313" key="8">
    <source>
        <dbReference type="EMBL" id="GBL78614.1"/>
    </source>
</evidence>
<evidence type="ECO:0000256" key="5">
    <source>
        <dbReference type="ARBA" id="ARBA00023157"/>
    </source>
</evidence>
<dbReference type="InterPro" id="IPR057244">
    <property type="entry name" value="GAIN_B"/>
</dbReference>
<evidence type="ECO:0000256" key="3">
    <source>
        <dbReference type="ARBA" id="ARBA00022989"/>
    </source>
</evidence>
<comment type="caution">
    <text evidence="8">The sequence shown here is derived from an EMBL/GenBank/DDBJ whole genome shotgun (WGS) entry which is preliminary data.</text>
</comment>
<dbReference type="Gene3D" id="2.60.220.50">
    <property type="match status" value="1"/>
</dbReference>
<dbReference type="InterPro" id="IPR053066">
    <property type="entry name" value="ADGR_G7"/>
</dbReference>
<dbReference type="Pfam" id="PF01825">
    <property type="entry name" value="GPS"/>
    <property type="match status" value="1"/>
</dbReference>
<dbReference type="PANTHER" id="PTHR47767:SF1">
    <property type="entry name" value="ADHESION G PROTEIN-COUPLED RECEPTOR G7"/>
    <property type="match status" value="1"/>
</dbReference>
<dbReference type="AlphaFoldDB" id="A0A4Y2AI28"/>
<dbReference type="GO" id="GO:0016020">
    <property type="term" value="C:membrane"/>
    <property type="evidence" value="ECO:0007669"/>
    <property type="project" value="UniProtKB-SubCell"/>
</dbReference>
<reference evidence="8 9" key="1">
    <citation type="journal article" date="2019" name="Sci. Rep.">
        <title>Orb-weaving spider Araneus ventricosus genome elucidates the spidroin gene catalogue.</title>
        <authorList>
            <person name="Kono N."/>
            <person name="Nakamura H."/>
            <person name="Ohtoshi R."/>
            <person name="Moran D.A.P."/>
            <person name="Shinohara A."/>
            <person name="Yoshida Y."/>
            <person name="Fujiwara M."/>
            <person name="Mori M."/>
            <person name="Tomita M."/>
            <person name="Arakawa K."/>
        </authorList>
    </citation>
    <scope>NUCLEOTIDE SEQUENCE [LARGE SCALE GENOMIC DNA]</scope>
</reference>
<name>A0A4Y2AI28_ARAVE</name>
<feature type="transmembrane region" description="Helical" evidence="6">
    <location>
        <begin position="142"/>
        <end position="162"/>
    </location>
</feature>
<gene>
    <name evidence="8" type="ORF">AVEN_20057_1</name>
</gene>
<protein>
    <recommendedName>
        <fullName evidence="7">GAIN-B domain-containing protein</fullName>
    </recommendedName>
</protein>
<dbReference type="EMBL" id="BGPR01080413">
    <property type="protein sequence ID" value="GBL78614.1"/>
    <property type="molecule type" value="Genomic_DNA"/>
</dbReference>
<proteinExistence type="predicted"/>
<evidence type="ECO:0000256" key="4">
    <source>
        <dbReference type="ARBA" id="ARBA00023136"/>
    </source>
</evidence>
<dbReference type="PROSITE" id="PS50221">
    <property type="entry name" value="GAIN_B"/>
    <property type="match status" value="1"/>
</dbReference>
<evidence type="ECO:0000256" key="2">
    <source>
        <dbReference type="ARBA" id="ARBA00022692"/>
    </source>
</evidence>
<dbReference type="InterPro" id="IPR046338">
    <property type="entry name" value="GAIN_dom_sf"/>
</dbReference>
<keyword evidence="3 6" id="KW-1133">Transmembrane helix</keyword>